<dbReference type="AlphaFoldDB" id="A0A8H7VG55"/>
<protein>
    <recommendedName>
        <fullName evidence="4">Transposase domain-containing protein</fullName>
    </recommendedName>
</protein>
<gene>
    <name evidence="2" type="ORF">INT45_000787</name>
</gene>
<sequence>MPRAILIRCDKCKLYWKKTVFQQHYSTCDPNAFRALSRNNVIDPEVLPEAPATTTVNPFIVSGSENFSMDYNTEQVHGSIGSFEGDFNDFDFGDSSNGVQEYEQRTDVDEDNGNITDNNYMDDDDDDEPGPSDLHEVSDGIEDEESLNEYVDPWDKEPLLPTNVPIVENVYPFTDLPKHEQKSYKLYSWIQQFNISREAYVTLLAMLNKWIMKEGFENVPLYSPAKSEARLERMFNVKETKYHICPKHCRLFPVNSTNPCKCNASQFKQNGNPIETMSYFPLSRQLAMFIANTNIRESIYEKINYKADPGMLTDIFDSSIYQKLKPTLFPNQSPTNIDLAVSLFVDGYKAQNMIQVAIIPADHTGNIYSFLRLLINELRVLEDAGMIVDCAGGPINVKVHCLLASGDIIGVQELIHHSGCMSSYGCCQCRIATVREISPAGRGYSRYYTGTIEMSTPRTDEEFKGDENEFGISKATDFAQLKSFHGYSFFGLNELHLIGANVMKRIWQMVSGDFATDINMTILLPKQACSAIGSAITESSATIPSAIFEGSFRDVYKKAGLMRSVDWIVFLSNAANIIKRHLITHAYHRMYVEEEVVEETECTVEEVEEEEEEDGNDQYTIPNGNQEFELWDWHHATLDLYSSKYNLFRYLQKYWHNQFSNSRVLTSILDTRIRVGKRLFKTDTVFRCKEYPGMAHKLDTLVKLRLPIRGRSNSTVFYFGELILFFTHSYQGDERQLCLVKLYGNLQMTKYGLGVRTKYGTPYGHRTSTNTSESDKFIVTGCENILGYAGLIKSSLHPGRYYVIYPDMIPGDITLGNIRDV</sequence>
<keyword evidence="3" id="KW-1185">Reference proteome</keyword>
<evidence type="ECO:0000313" key="2">
    <source>
        <dbReference type="EMBL" id="KAG2217657.1"/>
    </source>
</evidence>
<dbReference type="Proteomes" id="UP000646827">
    <property type="component" value="Unassembled WGS sequence"/>
</dbReference>
<dbReference type="OrthoDB" id="2417391at2759"/>
<evidence type="ECO:0000256" key="1">
    <source>
        <dbReference type="SAM" id="MobiDB-lite"/>
    </source>
</evidence>
<organism evidence="2 3">
    <name type="scientific">Circinella minor</name>
    <dbReference type="NCBI Taxonomy" id="1195481"/>
    <lineage>
        <taxon>Eukaryota</taxon>
        <taxon>Fungi</taxon>
        <taxon>Fungi incertae sedis</taxon>
        <taxon>Mucoromycota</taxon>
        <taxon>Mucoromycotina</taxon>
        <taxon>Mucoromycetes</taxon>
        <taxon>Mucorales</taxon>
        <taxon>Lichtheimiaceae</taxon>
        <taxon>Circinella</taxon>
    </lineage>
</organism>
<evidence type="ECO:0008006" key="4">
    <source>
        <dbReference type="Google" id="ProtNLM"/>
    </source>
</evidence>
<name>A0A8H7VG55_9FUNG</name>
<dbReference type="EMBL" id="JAEPRB010000282">
    <property type="protein sequence ID" value="KAG2217657.1"/>
    <property type="molecule type" value="Genomic_DNA"/>
</dbReference>
<reference evidence="2 3" key="1">
    <citation type="submission" date="2020-12" db="EMBL/GenBank/DDBJ databases">
        <title>Metabolic potential, ecology and presence of endohyphal bacteria is reflected in genomic diversity of Mucoromycotina.</title>
        <authorList>
            <person name="Muszewska A."/>
            <person name="Okrasinska A."/>
            <person name="Steczkiewicz K."/>
            <person name="Drgas O."/>
            <person name="Orlowska M."/>
            <person name="Perlinska-Lenart U."/>
            <person name="Aleksandrzak-Piekarczyk T."/>
            <person name="Szatraj K."/>
            <person name="Zielenkiewicz U."/>
            <person name="Pilsyk S."/>
            <person name="Malc E."/>
            <person name="Mieczkowski P."/>
            <person name="Kruszewska J.S."/>
            <person name="Biernat P."/>
            <person name="Pawlowska J."/>
        </authorList>
    </citation>
    <scope>NUCLEOTIDE SEQUENCE [LARGE SCALE GENOMIC DNA]</scope>
    <source>
        <strain evidence="2 3">CBS 142.35</strain>
    </source>
</reference>
<comment type="caution">
    <text evidence="2">The sequence shown here is derived from an EMBL/GenBank/DDBJ whole genome shotgun (WGS) entry which is preliminary data.</text>
</comment>
<feature type="region of interest" description="Disordered" evidence="1">
    <location>
        <begin position="94"/>
        <end position="145"/>
    </location>
</feature>
<feature type="compositionally biased region" description="Acidic residues" evidence="1">
    <location>
        <begin position="120"/>
        <end position="130"/>
    </location>
</feature>
<proteinExistence type="predicted"/>
<evidence type="ECO:0000313" key="3">
    <source>
        <dbReference type="Proteomes" id="UP000646827"/>
    </source>
</evidence>
<accession>A0A8H7VG55</accession>